<evidence type="ECO:0000313" key="2">
    <source>
        <dbReference type="Proteomes" id="UP000001883"/>
    </source>
</evidence>
<name>D2NTW9_ROTMD</name>
<gene>
    <name evidence="1" type="ordered locus">RMDY18_12630</name>
</gene>
<evidence type="ECO:0000313" key="1">
    <source>
        <dbReference type="EMBL" id="BAI65095.1"/>
    </source>
</evidence>
<reference evidence="1 2" key="2">
    <citation type="journal article" date="2010" name="J Osaka Dent Univ">
        <title>Isolation and identification of Rothia mucilaginosa from persistent apical periodontitis lesions.</title>
        <authorList>
            <person name="Yamane K."/>
            <person name="Yoshida M."/>
            <person name="Fujihira T."/>
            <person name="Baba T."/>
            <person name="Tsuji N."/>
            <person name="Hayashi H."/>
            <person name="Sugimori C."/>
            <person name="Yamanaka T."/>
            <person name="Mashimo C."/>
            <person name="Nambu T."/>
            <person name="Kawai H."/>
            <person name="Fukushima H."/>
        </authorList>
    </citation>
    <scope>NUCLEOTIDE SEQUENCE [LARGE SCALE GENOMIC DNA]</scope>
    <source>
        <strain evidence="1 2">DY-18</strain>
    </source>
</reference>
<keyword evidence="2" id="KW-1185">Reference proteome</keyword>
<dbReference type="AlphaFoldDB" id="D2NTW9"/>
<sequence>MANRVLNLGGNLSARLASVLPLVQGVLTVQFHGTQNRVVTEAALPRRCGQQLAGQLAVLDRLKTARGGNRRRAAELRAAVLGRNIAQLSQQQVQVRGVIAVATRPARRENAGSAIEHIHRQAGIVSNSDQAGCLGNSACLQQGVLSEGHAGLGNIGGVHAGGVNHLGVNVQAVNASAQNFAQFLELALIVACQNNLCVCHSFSLLTELITGTG</sequence>
<reference evidence="1 2" key="3">
    <citation type="journal article" date="2010" name="Sequencing">
        <title>Complete Genome Sequence of Rothia mucilaginosa DY-18: A Clinical Isolate with Dense Meshwork-Like Structures from a Persistent Apical Periodontitis Lesion.</title>
        <authorList>
            <person name="Yamane K."/>
            <person name="Nambu T."/>
            <person name="Yamanaka T."/>
            <person name="Mashimo C."/>
            <person name="Sugimori C."/>
            <person name="Leung K.-P."/>
            <person name="Fukushima H."/>
        </authorList>
    </citation>
    <scope>NUCLEOTIDE SEQUENCE [LARGE SCALE GENOMIC DNA]</scope>
    <source>
        <strain evidence="1 2">DY-18</strain>
    </source>
</reference>
<dbReference type="EMBL" id="AP011540">
    <property type="protein sequence ID" value="BAI65095.1"/>
    <property type="molecule type" value="Genomic_DNA"/>
</dbReference>
<protein>
    <submittedName>
        <fullName evidence="1">Uncharacterized protein</fullName>
    </submittedName>
</protein>
<dbReference type="HOGENOM" id="CLU_1293512_0_0_11"/>
<proteinExistence type="predicted"/>
<accession>D2NTW9</accession>
<organism evidence="1 2">
    <name type="scientific">Rothia mucilaginosa (strain DY-18)</name>
    <name type="common">Stomatococcus mucilaginosus</name>
    <dbReference type="NCBI Taxonomy" id="680646"/>
    <lineage>
        <taxon>Bacteria</taxon>
        <taxon>Bacillati</taxon>
        <taxon>Actinomycetota</taxon>
        <taxon>Actinomycetes</taxon>
        <taxon>Micrococcales</taxon>
        <taxon>Micrococcaceae</taxon>
        <taxon>Rothia</taxon>
    </lineage>
</organism>
<reference evidence="2" key="1">
    <citation type="submission" date="2009-07" db="EMBL/GenBank/DDBJ databases">
        <title>Complete genome sequence of Rothia mucilaginosa DJ.</title>
        <authorList>
            <person name="Yamane K."/>
            <person name="Nambu T."/>
            <person name="Mashimo C."/>
            <person name="Sugimori C."/>
            <person name="Yamanaka T."/>
            <person name="Leung K."/>
            <person name="Fukushima H."/>
        </authorList>
    </citation>
    <scope>NUCLEOTIDE SEQUENCE [LARGE SCALE GENOMIC DNA]</scope>
    <source>
        <strain evidence="2">DY-18</strain>
    </source>
</reference>
<dbReference type="KEGG" id="rmu:RMDY18_12630"/>
<dbReference type="Proteomes" id="UP000001883">
    <property type="component" value="Chromosome"/>
</dbReference>